<evidence type="ECO:0000256" key="10">
    <source>
        <dbReference type="SAM" id="MobiDB-lite"/>
    </source>
</evidence>
<dbReference type="GO" id="GO:0047804">
    <property type="term" value="F:cysteine-S-conjugate beta-lyase activity"/>
    <property type="evidence" value="ECO:0007669"/>
    <property type="project" value="UniProtKB-EC"/>
</dbReference>
<evidence type="ECO:0000256" key="8">
    <source>
        <dbReference type="PIRSR" id="PIRSR001434-2"/>
    </source>
</evidence>
<keyword evidence="4 11" id="KW-0456">Lyase</keyword>
<sequence>MNMSKNAPTTDQKTDTRLTHAGRDPASFHGFVNPPVVHASTVLFPDTASMAPGASRYVYGRRGTPTTEALEDAVSELEGAAGTKLATSGLNAITLACLSCLKAGDHFLVVDTAYGPTRHLCETLLARLRVETEYYDPTLNGDIRRLFRDTTAAVFTEAPGSLSFEMQDIPAVAAAAREIGAMVLMDNTWATPVYFRPLDHGVDLSIQAGTKYIVGHSDVMIGTVAASERAWPQLQDTHGAMGLHVGPDDVYLALRGLRTLSVRLERHASNALAVADWLAERPQVAAIRYPARADDPGHALWKRDFSGASGLFAFDFVPSVTKAQALAFLDALKLFGLGYSWGGFESLAIPVRLQGIRTATAPDNTRQSVRLHIGLEDPRDIIADLAQALETALG</sequence>
<keyword evidence="12" id="KW-1185">Reference proteome</keyword>
<comment type="catalytic activity">
    <reaction evidence="7">
        <text>an S-substituted L-cysteine + H2O = a thiol + pyruvate + NH4(+)</text>
        <dbReference type="Rhea" id="RHEA:18121"/>
        <dbReference type="ChEBI" id="CHEBI:15361"/>
        <dbReference type="ChEBI" id="CHEBI:15377"/>
        <dbReference type="ChEBI" id="CHEBI:28938"/>
        <dbReference type="ChEBI" id="CHEBI:29256"/>
        <dbReference type="ChEBI" id="CHEBI:58717"/>
        <dbReference type="EC" id="4.4.1.13"/>
    </reaction>
</comment>
<evidence type="ECO:0000256" key="5">
    <source>
        <dbReference type="ARBA" id="ARBA00046315"/>
    </source>
</evidence>
<dbReference type="InterPro" id="IPR054542">
    <property type="entry name" value="Cys_met_metab_PP"/>
</dbReference>
<dbReference type="SUPFAM" id="SSF53383">
    <property type="entry name" value="PLP-dependent transferases"/>
    <property type="match status" value="1"/>
</dbReference>
<dbReference type="EMBL" id="CP002568">
    <property type="protein sequence ID" value="ADZ70429.1"/>
    <property type="molecule type" value="Genomic_DNA"/>
</dbReference>
<dbReference type="InterPro" id="IPR015422">
    <property type="entry name" value="PyrdxlP-dep_Trfase_small"/>
</dbReference>
<organism evidence="11 12">
    <name type="scientific">Polymorphum gilvum (strain LMG 25793 / CGMCC 1.9160 / SL003B-26A1)</name>
    <dbReference type="NCBI Taxonomy" id="991905"/>
    <lineage>
        <taxon>Bacteria</taxon>
        <taxon>Pseudomonadati</taxon>
        <taxon>Pseudomonadota</taxon>
        <taxon>Alphaproteobacteria</taxon>
        <taxon>Rhodobacterales</taxon>
        <taxon>Paracoccaceae</taxon>
        <taxon>Polymorphum</taxon>
    </lineage>
</organism>
<gene>
    <name evidence="11" type="primary">metC</name>
    <name evidence="11" type="ordered locus">SL003B_2003</name>
</gene>
<comment type="pathway">
    <text evidence="5">Amino-acid biosynthesis; L-methionine biosynthesis via de novo pathway; L-homocysteine from L-cystathionine: step 1/1.</text>
</comment>
<dbReference type="GO" id="GO:0019346">
    <property type="term" value="P:transsulfuration"/>
    <property type="evidence" value="ECO:0007669"/>
    <property type="project" value="InterPro"/>
</dbReference>
<reference evidence="11 12" key="1">
    <citation type="journal article" date="2011" name="J. Bacteriol.">
        <title>Complete genome sequence of Polymorphum gilvum SL003B-26A1T, a crude oil-degrading bacterium from oil-polluted saline soil.</title>
        <authorList>
            <person name="Li S.G."/>
            <person name="Tang Y.Q."/>
            <person name="Nie Y."/>
            <person name="Cai M."/>
            <person name="Wu X.L."/>
        </authorList>
    </citation>
    <scope>NUCLEOTIDE SEQUENCE [LARGE SCALE GENOMIC DNA]</scope>
    <source>
        <strain evidence="12">LMG 25793 / CGMCC 1.9160 / SL003B-26A1</strain>
    </source>
</reference>
<evidence type="ECO:0000256" key="4">
    <source>
        <dbReference type="ARBA" id="ARBA00023239"/>
    </source>
</evidence>
<dbReference type="PATRIC" id="fig|991905.3.peg.2054"/>
<dbReference type="eggNOG" id="COG0626">
    <property type="taxonomic scope" value="Bacteria"/>
</dbReference>
<dbReference type="PANTHER" id="PTHR43500:SF1">
    <property type="entry name" value="CYSTATHIONINE BETA-LYASE-RELATED"/>
    <property type="match status" value="1"/>
</dbReference>
<dbReference type="Pfam" id="PF01053">
    <property type="entry name" value="Cys_Met_Meta_PP"/>
    <property type="match status" value="1"/>
</dbReference>
<dbReference type="PIRSF" id="PIRSF001434">
    <property type="entry name" value="CGS"/>
    <property type="match status" value="1"/>
</dbReference>
<dbReference type="PROSITE" id="PS00868">
    <property type="entry name" value="CYS_MET_METAB_PP"/>
    <property type="match status" value="1"/>
</dbReference>
<dbReference type="InterPro" id="IPR006233">
    <property type="entry name" value="Cys_b_lyase_bac"/>
</dbReference>
<comment type="similarity">
    <text evidence="2 9">Belongs to the trans-sulfuration enzymes family.</text>
</comment>
<dbReference type="PANTHER" id="PTHR43500">
    <property type="entry name" value="CYSTATHIONINE BETA-LYASE-RELATED"/>
    <property type="match status" value="1"/>
</dbReference>
<dbReference type="InterPro" id="IPR000277">
    <property type="entry name" value="Cys/Met-Metab_PyrdxlP-dep_enz"/>
</dbReference>
<dbReference type="InterPro" id="IPR015421">
    <property type="entry name" value="PyrdxlP-dep_Trfase_major"/>
</dbReference>
<comment type="cofactor">
    <cofactor evidence="1 9">
        <name>pyridoxal 5'-phosphate</name>
        <dbReference type="ChEBI" id="CHEBI:597326"/>
    </cofactor>
</comment>
<evidence type="ECO:0000256" key="7">
    <source>
        <dbReference type="ARBA" id="ARBA00047625"/>
    </source>
</evidence>
<keyword evidence="3 8" id="KW-0663">Pyridoxal phosphate</keyword>
<dbReference type="AlphaFoldDB" id="F2IXB1"/>
<evidence type="ECO:0000256" key="9">
    <source>
        <dbReference type="RuleBase" id="RU362118"/>
    </source>
</evidence>
<proteinExistence type="inferred from homology"/>
<dbReference type="Gene3D" id="3.40.640.10">
    <property type="entry name" value="Type I PLP-dependent aspartate aminotransferase-like (Major domain)"/>
    <property type="match status" value="1"/>
</dbReference>
<dbReference type="GO" id="GO:0030170">
    <property type="term" value="F:pyridoxal phosphate binding"/>
    <property type="evidence" value="ECO:0007669"/>
    <property type="project" value="InterPro"/>
</dbReference>
<comment type="catalytic activity">
    <reaction evidence="6">
        <text>L,L-cystathionine + H2O = L-homocysteine + pyruvate + NH4(+)</text>
        <dbReference type="Rhea" id="RHEA:13965"/>
        <dbReference type="ChEBI" id="CHEBI:15361"/>
        <dbReference type="ChEBI" id="CHEBI:15377"/>
        <dbReference type="ChEBI" id="CHEBI:28938"/>
        <dbReference type="ChEBI" id="CHEBI:58161"/>
        <dbReference type="ChEBI" id="CHEBI:58199"/>
    </reaction>
</comment>
<dbReference type="STRING" id="991905.SL003B_2003"/>
<name>F2IXB1_POLGS</name>
<dbReference type="HOGENOM" id="CLU_018986_5_1_5"/>
<dbReference type="Proteomes" id="UP000008130">
    <property type="component" value="Chromosome"/>
</dbReference>
<dbReference type="Gene3D" id="3.90.1150.10">
    <property type="entry name" value="Aspartate Aminotransferase, domain 1"/>
    <property type="match status" value="1"/>
</dbReference>
<evidence type="ECO:0000313" key="11">
    <source>
        <dbReference type="EMBL" id="ADZ70429.1"/>
    </source>
</evidence>
<dbReference type="GO" id="GO:0019450">
    <property type="term" value="P:L-cysteine catabolic process to pyruvate"/>
    <property type="evidence" value="ECO:0007669"/>
    <property type="project" value="TreeGrafter"/>
</dbReference>
<dbReference type="FunFam" id="3.40.640.10:FF:000046">
    <property type="entry name" value="Cystathionine gamma-lyase"/>
    <property type="match status" value="1"/>
</dbReference>
<protein>
    <submittedName>
        <fullName evidence="11">Cystathionine beta-lyase protein</fullName>
    </submittedName>
</protein>
<evidence type="ECO:0000256" key="2">
    <source>
        <dbReference type="ARBA" id="ARBA00009077"/>
    </source>
</evidence>
<evidence type="ECO:0000256" key="3">
    <source>
        <dbReference type="ARBA" id="ARBA00022898"/>
    </source>
</evidence>
<evidence type="ECO:0000256" key="1">
    <source>
        <dbReference type="ARBA" id="ARBA00001933"/>
    </source>
</evidence>
<dbReference type="InterPro" id="IPR015424">
    <property type="entry name" value="PyrdxlP-dep_Trfase"/>
</dbReference>
<dbReference type="KEGG" id="pgv:SL003B_2003"/>
<dbReference type="NCBIfam" id="TIGR01324">
    <property type="entry name" value="cysta_beta_ly_B"/>
    <property type="match status" value="1"/>
</dbReference>
<evidence type="ECO:0000313" key="12">
    <source>
        <dbReference type="Proteomes" id="UP000008130"/>
    </source>
</evidence>
<evidence type="ECO:0000256" key="6">
    <source>
        <dbReference type="ARBA" id="ARBA00047517"/>
    </source>
</evidence>
<feature type="modified residue" description="N6-(pyridoxal phosphate)lysine" evidence="8">
    <location>
        <position position="211"/>
    </location>
</feature>
<feature type="compositionally biased region" description="Polar residues" evidence="10">
    <location>
        <begin position="1"/>
        <end position="11"/>
    </location>
</feature>
<feature type="region of interest" description="Disordered" evidence="10">
    <location>
        <begin position="1"/>
        <end position="25"/>
    </location>
</feature>
<accession>F2IXB1</accession>
<feature type="compositionally biased region" description="Basic and acidic residues" evidence="10">
    <location>
        <begin position="12"/>
        <end position="23"/>
    </location>
</feature>